<feature type="domain" description="DUF402" evidence="1">
    <location>
        <begin position="60"/>
        <end position="181"/>
    </location>
</feature>
<gene>
    <name evidence="2" type="ORF">ABOD76_11770</name>
</gene>
<dbReference type="SUPFAM" id="SSF159234">
    <property type="entry name" value="FomD-like"/>
    <property type="match status" value="1"/>
</dbReference>
<reference evidence="2" key="1">
    <citation type="submission" date="2024-06" db="EMBL/GenBank/DDBJ databases">
        <title>Draft Genome Sequence of Deinococcus sonorensis Type Strain KR-87, a Biofilm Producing Representative of the Genus Deinococcus.</title>
        <authorList>
            <person name="Boren L.S."/>
            <person name="Grosso R.A."/>
            <person name="Hugenberg-Cox A.N."/>
            <person name="Hill J.T.E."/>
            <person name="Albert C.M."/>
            <person name="Tuohy J.M."/>
        </authorList>
    </citation>
    <scope>NUCLEOTIDE SEQUENCE</scope>
    <source>
        <strain evidence="2">KR-87</strain>
    </source>
</reference>
<sequence>MPTGHQETVTAPPSEQSIQAVPCTAAHLSSPASPLAHPIKTERHDTQQLIHHTNTGPRPVDRYVEHQDGLYVARRFIAHPRIRYWQAHLLPRLGIQLCRYDFHGERAHDYYIDVAHISQEQGVWAVRDRYLDVLVWEGLCAEVVDTDELLAAHACSYIGTQELHATMNVAHRVLNALARHAYDVPAWLRAEGVHLTWEAQPQEATV</sequence>
<dbReference type="InterPro" id="IPR007295">
    <property type="entry name" value="DUF402"/>
</dbReference>
<proteinExistence type="predicted"/>
<dbReference type="InterPro" id="IPR035930">
    <property type="entry name" value="FomD-like_sf"/>
</dbReference>
<dbReference type="AlphaFoldDB" id="A0AAU7UDU5"/>
<dbReference type="Gene3D" id="2.40.380.10">
    <property type="entry name" value="FomD-like"/>
    <property type="match status" value="1"/>
</dbReference>
<evidence type="ECO:0000259" key="1">
    <source>
        <dbReference type="Pfam" id="PF04167"/>
    </source>
</evidence>
<evidence type="ECO:0000313" key="2">
    <source>
        <dbReference type="EMBL" id="XBV86952.1"/>
    </source>
</evidence>
<dbReference type="RefSeq" id="WP_350245044.1">
    <property type="nucleotide sequence ID" value="NZ_CP158299.1"/>
</dbReference>
<name>A0AAU7UDU5_9DEIO</name>
<dbReference type="Pfam" id="PF04167">
    <property type="entry name" value="DUF402"/>
    <property type="match status" value="1"/>
</dbReference>
<dbReference type="EMBL" id="CP158299">
    <property type="protein sequence ID" value="XBV86952.1"/>
    <property type="molecule type" value="Genomic_DNA"/>
</dbReference>
<organism evidence="2">
    <name type="scientific">Deinococcus sonorensis KR-87</name>
    <dbReference type="NCBI Taxonomy" id="694439"/>
    <lineage>
        <taxon>Bacteria</taxon>
        <taxon>Thermotogati</taxon>
        <taxon>Deinococcota</taxon>
        <taxon>Deinococci</taxon>
        <taxon>Deinococcales</taxon>
        <taxon>Deinococcaceae</taxon>
        <taxon>Deinococcus</taxon>
    </lineage>
</organism>
<dbReference type="KEGG" id="dsc:ABOD76_11770"/>
<protein>
    <submittedName>
        <fullName evidence="2">DUF402 domain-containing protein</fullName>
    </submittedName>
</protein>
<accession>A0AAU7UDU5</accession>